<dbReference type="Pfam" id="PF09375">
    <property type="entry name" value="Peptidase_M75"/>
    <property type="match status" value="1"/>
</dbReference>
<evidence type="ECO:0000256" key="1">
    <source>
        <dbReference type="ARBA" id="ARBA00004196"/>
    </source>
</evidence>
<protein>
    <submittedName>
        <fullName evidence="4">Imelysin family protein</fullName>
    </submittedName>
</protein>
<gene>
    <name evidence="4" type="ORF">F8C67_13675</name>
</gene>
<dbReference type="InterPro" id="IPR034984">
    <property type="entry name" value="Imelysin-like_IPPA"/>
</dbReference>
<evidence type="ECO:0000256" key="2">
    <source>
        <dbReference type="ARBA" id="ARBA00022729"/>
    </source>
</evidence>
<comment type="caution">
    <text evidence="4">The sequence shown here is derived from an EMBL/GenBank/DDBJ whole genome shotgun (WGS) entry which is preliminary data.</text>
</comment>
<dbReference type="AlphaFoldDB" id="A0A6N6RIV2"/>
<dbReference type="InterPro" id="IPR038352">
    <property type="entry name" value="Imelysin_sf"/>
</dbReference>
<name>A0A6N6RIV2_9FLAO</name>
<dbReference type="Proteomes" id="UP000468650">
    <property type="component" value="Unassembled WGS sequence"/>
</dbReference>
<dbReference type="RefSeq" id="WP_151668429.1">
    <property type="nucleotide sequence ID" value="NZ_WBVO01000015.1"/>
</dbReference>
<dbReference type="GO" id="GO:0030313">
    <property type="term" value="C:cell envelope"/>
    <property type="evidence" value="ECO:0007669"/>
    <property type="project" value="UniProtKB-SubCell"/>
</dbReference>
<dbReference type="InterPro" id="IPR018976">
    <property type="entry name" value="Imelysin-like"/>
</dbReference>
<dbReference type="PROSITE" id="PS51257">
    <property type="entry name" value="PROKAR_LIPOPROTEIN"/>
    <property type="match status" value="1"/>
</dbReference>
<evidence type="ECO:0000259" key="3">
    <source>
        <dbReference type="Pfam" id="PF09375"/>
    </source>
</evidence>
<reference evidence="4 5" key="1">
    <citation type="submission" date="2019-09" db="EMBL/GenBank/DDBJ databases">
        <title>Genomes of family Cryomorphaceae.</title>
        <authorList>
            <person name="Bowman J.P."/>
        </authorList>
    </citation>
    <scope>NUCLEOTIDE SEQUENCE [LARGE SCALE GENOMIC DNA]</scope>
    <source>
        <strain evidence="4 5">LMG 25704</strain>
    </source>
</reference>
<keyword evidence="2" id="KW-0732">Signal</keyword>
<dbReference type="Gene3D" id="1.20.1420.20">
    <property type="entry name" value="M75 peptidase, HXXE motif"/>
    <property type="match status" value="1"/>
</dbReference>
<evidence type="ECO:0000313" key="5">
    <source>
        <dbReference type="Proteomes" id="UP000468650"/>
    </source>
</evidence>
<keyword evidence="5" id="KW-1185">Reference proteome</keyword>
<proteinExistence type="predicted"/>
<dbReference type="EMBL" id="WBVO01000015">
    <property type="protein sequence ID" value="KAB2805379.1"/>
    <property type="molecule type" value="Genomic_DNA"/>
</dbReference>
<dbReference type="OrthoDB" id="650514at2"/>
<feature type="domain" description="Imelysin-like" evidence="3">
    <location>
        <begin position="44"/>
        <end position="328"/>
    </location>
</feature>
<dbReference type="CDD" id="cd14659">
    <property type="entry name" value="Imelysin-like_IPPA"/>
    <property type="match status" value="1"/>
</dbReference>
<comment type="subcellular location">
    <subcellularLocation>
        <location evidence="1">Cell envelope</location>
    </subcellularLocation>
</comment>
<sequence>MRIIKLSTLILPLLFISCGEDGPSTPGDNFNRKEVIENITDNLILPSYSDLNVELNEMQQALDTYVASATPSNKAALESAWLDAYLSWQDAALWNFGPAEDAGLLTAMNIYPTDTNQILANLQGSYDLNAISQFDAQGFPGLEYLLFSNAIDWTNPAVSTYFQDVLSRMKAKTETTISDWNTYRSDFVNAQGTDRGSAFGILFNHTFLPYLEVHNREAKFGIPGGQRTGTPAPEKVEGLYSRVNSKALALRAFEAYRRAWTGMSHVDHTAGASVLDYVTYMDQRNGTQLSGKLESELDDVQLAIEGLDNDFYSIAQTNPQQLNDVWAAYQVMVFTIKTEISSSLNVTISYVDSDGD</sequence>
<organism evidence="4 5">
    <name type="scientific">Phaeocystidibacter luteus</name>
    <dbReference type="NCBI Taxonomy" id="911197"/>
    <lineage>
        <taxon>Bacteria</taxon>
        <taxon>Pseudomonadati</taxon>
        <taxon>Bacteroidota</taxon>
        <taxon>Flavobacteriia</taxon>
        <taxon>Flavobacteriales</taxon>
        <taxon>Phaeocystidibacteraceae</taxon>
        <taxon>Phaeocystidibacter</taxon>
    </lineage>
</organism>
<accession>A0A6N6RIV2</accession>
<evidence type="ECO:0000313" key="4">
    <source>
        <dbReference type="EMBL" id="KAB2805379.1"/>
    </source>
</evidence>